<gene>
    <name evidence="4" type="ORF">F9B16_02205</name>
</gene>
<name>A0A6L3W545_9ACTN</name>
<comment type="similarity">
    <text evidence="1">Belongs to the short-chain dehydrogenases/reductases (SDR) family.</text>
</comment>
<keyword evidence="2" id="KW-0560">Oxidoreductase</keyword>
<dbReference type="InterPro" id="IPR036291">
    <property type="entry name" value="NAD(P)-bd_dom_sf"/>
</dbReference>
<evidence type="ECO:0000313" key="5">
    <source>
        <dbReference type="Proteomes" id="UP000483004"/>
    </source>
</evidence>
<dbReference type="InterPro" id="IPR002347">
    <property type="entry name" value="SDR_fam"/>
</dbReference>
<dbReference type="InterPro" id="IPR020904">
    <property type="entry name" value="Sc_DH/Rdtase_CS"/>
</dbReference>
<dbReference type="GO" id="GO:0016616">
    <property type="term" value="F:oxidoreductase activity, acting on the CH-OH group of donors, NAD or NADP as acceptor"/>
    <property type="evidence" value="ECO:0007669"/>
    <property type="project" value="UniProtKB-ARBA"/>
</dbReference>
<dbReference type="AlphaFoldDB" id="A0A6L3W545"/>
<dbReference type="PROSITE" id="PS00061">
    <property type="entry name" value="ADH_SHORT"/>
    <property type="match status" value="1"/>
</dbReference>
<keyword evidence="5" id="KW-1185">Reference proteome</keyword>
<dbReference type="PRINTS" id="PR00080">
    <property type="entry name" value="SDRFAMILY"/>
</dbReference>
<dbReference type="Pfam" id="PF13561">
    <property type="entry name" value="adh_short_C2"/>
    <property type="match status" value="1"/>
</dbReference>
<evidence type="ECO:0000256" key="1">
    <source>
        <dbReference type="ARBA" id="ARBA00006484"/>
    </source>
</evidence>
<dbReference type="PRINTS" id="PR00081">
    <property type="entry name" value="GDHRDH"/>
</dbReference>
<accession>A0A6L3W545</accession>
<protein>
    <submittedName>
        <fullName evidence="4">SDR family oxidoreductase</fullName>
    </submittedName>
</protein>
<evidence type="ECO:0000259" key="3">
    <source>
        <dbReference type="SMART" id="SM00822"/>
    </source>
</evidence>
<evidence type="ECO:0000256" key="2">
    <source>
        <dbReference type="ARBA" id="ARBA00023002"/>
    </source>
</evidence>
<organism evidence="4 5">
    <name type="scientific">Actinomadura montaniterrae</name>
    <dbReference type="NCBI Taxonomy" id="1803903"/>
    <lineage>
        <taxon>Bacteria</taxon>
        <taxon>Bacillati</taxon>
        <taxon>Actinomycetota</taxon>
        <taxon>Actinomycetes</taxon>
        <taxon>Streptosporangiales</taxon>
        <taxon>Thermomonosporaceae</taxon>
        <taxon>Actinomadura</taxon>
    </lineage>
</organism>
<dbReference type="OrthoDB" id="4350228at2"/>
<proteinExistence type="inferred from homology"/>
<dbReference type="InterPro" id="IPR057326">
    <property type="entry name" value="KR_dom"/>
</dbReference>
<dbReference type="CDD" id="cd05233">
    <property type="entry name" value="SDR_c"/>
    <property type="match status" value="1"/>
</dbReference>
<dbReference type="RefSeq" id="WP_151538111.1">
    <property type="nucleotide sequence ID" value="NZ_WBMR01000003.1"/>
</dbReference>
<feature type="domain" description="Ketoreductase" evidence="3">
    <location>
        <begin position="11"/>
        <end position="190"/>
    </location>
</feature>
<reference evidence="4 5" key="1">
    <citation type="submission" date="2019-09" db="EMBL/GenBank/DDBJ databases">
        <title>Actinomadura physcomitrii sp. nov., a novel actinomycete isolated from moss [Physcomitrium sphaericum (Ludw) Fuernr].</title>
        <authorList>
            <person name="Liu C."/>
            <person name="Zhuang X."/>
        </authorList>
    </citation>
    <scope>NUCLEOTIDE SEQUENCE [LARGE SCALE GENOMIC DNA]</scope>
    <source>
        <strain evidence="4 5">CYP1-1B</strain>
    </source>
</reference>
<dbReference type="SMART" id="SM00822">
    <property type="entry name" value="PKS_KR"/>
    <property type="match status" value="1"/>
</dbReference>
<dbReference type="SUPFAM" id="SSF51735">
    <property type="entry name" value="NAD(P)-binding Rossmann-fold domains"/>
    <property type="match status" value="1"/>
</dbReference>
<sequence>MTGDTTATEPRTAVVTGGTSGIGRAVAEALAAAGVRVAVAARGAEQCEKTAESLRARGGQALGVPTDVADSAAVARLVETTEAELGPVDILVASAGTLVKGPLAEMTDELIERAFRVNTFGAVYACREVVPRMRARGTGRIVTVSSVLGSVGITHRSVYSATKGALAQFTRSLAGELAGTGITVNSVAPGPIAKDAPMPPPDPAVDPAPSRMIDQETLVGRWGTPADVARVVMTLVDDPTGFLTGAVWPVDGGYTAH</sequence>
<dbReference type="GO" id="GO:0030497">
    <property type="term" value="P:fatty acid elongation"/>
    <property type="evidence" value="ECO:0007669"/>
    <property type="project" value="TreeGrafter"/>
</dbReference>
<evidence type="ECO:0000313" key="4">
    <source>
        <dbReference type="EMBL" id="KAB2388764.1"/>
    </source>
</evidence>
<dbReference type="FunFam" id="3.40.50.720:FF:000084">
    <property type="entry name" value="Short-chain dehydrogenase reductase"/>
    <property type="match status" value="1"/>
</dbReference>
<dbReference type="PANTHER" id="PTHR42760">
    <property type="entry name" value="SHORT-CHAIN DEHYDROGENASES/REDUCTASES FAMILY MEMBER"/>
    <property type="match status" value="1"/>
</dbReference>
<dbReference type="Gene3D" id="3.40.50.720">
    <property type="entry name" value="NAD(P)-binding Rossmann-like Domain"/>
    <property type="match status" value="1"/>
</dbReference>
<dbReference type="PANTHER" id="PTHR42760:SF135">
    <property type="entry name" value="BLL7886 PROTEIN"/>
    <property type="match status" value="1"/>
</dbReference>
<comment type="caution">
    <text evidence="4">The sequence shown here is derived from an EMBL/GenBank/DDBJ whole genome shotgun (WGS) entry which is preliminary data.</text>
</comment>
<dbReference type="EMBL" id="WBMR01000003">
    <property type="protein sequence ID" value="KAB2388764.1"/>
    <property type="molecule type" value="Genomic_DNA"/>
</dbReference>
<dbReference type="Proteomes" id="UP000483004">
    <property type="component" value="Unassembled WGS sequence"/>
</dbReference>